<organism evidence="2 3">
    <name type="scientific">Streptomyces pakalii</name>
    <dbReference type="NCBI Taxonomy" id="3036494"/>
    <lineage>
        <taxon>Bacteria</taxon>
        <taxon>Bacillati</taxon>
        <taxon>Actinomycetota</taxon>
        <taxon>Actinomycetes</taxon>
        <taxon>Kitasatosporales</taxon>
        <taxon>Streptomycetaceae</taxon>
        <taxon>Streptomyces</taxon>
    </lineage>
</organism>
<dbReference type="EMBL" id="JARWAF010000011">
    <property type="protein sequence ID" value="MDJ1643489.1"/>
    <property type="molecule type" value="Genomic_DNA"/>
</dbReference>
<evidence type="ECO:0000313" key="2">
    <source>
        <dbReference type="EMBL" id="MDJ1643489.1"/>
    </source>
</evidence>
<dbReference type="RefSeq" id="WP_283897994.1">
    <property type="nucleotide sequence ID" value="NZ_JARWAF010000011.1"/>
</dbReference>
<accession>A0ABT7DF48</accession>
<gene>
    <name evidence="2" type="ORF">P5W92_24240</name>
</gene>
<protein>
    <submittedName>
        <fullName evidence="2">Uncharacterized protein</fullName>
    </submittedName>
</protein>
<sequence length="45" mass="4913">MTAVMEEISPRPPTQDEPEGVILVDDLEVLSEGAIPGCNDDNPYR</sequence>
<evidence type="ECO:0000256" key="1">
    <source>
        <dbReference type="SAM" id="MobiDB-lite"/>
    </source>
</evidence>
<proteinExistence type="predicted"/>
<dbReference type="Proteomes" id="UP001237194">
    <property type="component" value="Unassembled WGS sequence"/>
</dbReference>
<keyword evidence="3" id="KW-1185">Reference proteome</keyword>
<feature type="region of interest" description="Disordered" evidence="1">
    <location>
        <begin position="1"/>
        <end position="20"/>
    </location>
</feature>
<evidence type="ECO:0000313" key="3">
    <source>
        <dbReference type="Proteomes" id="UP001237194"/>
    </source>
</evidence>
<comment type="caution">
    <text evidence="2">The sequence shown here is derived from an EMBL/GenBank/DDBJ whole genome shotgun (WGS) entry which is preliminary data.</text>
</comment>
<name>A0ABT7DF48_9ACTN</name>
<reference evidence="2 3" key="1">
    <citation type="submission" date="2023-04" db="EMBL/GenBank/DDBJ databases">
        <title>A novel species of the genus Streptomyces: Streptomyces pakalii sp. nov. isolated from a Mexican soil jungle.</title>
        <authorList>
            <person name="Chavez-Hernandez M.A."/>
            <person name="Ortiz-Alvarez J."/>
            <person name="Villa-Tanaca L."/>
            <person name="Hernandez-Rodriguez C."/>
        </authorList>
    </citation>
    <scope>NUCLEOTIDE SEQUENCE [LARGE SCALE GENOMIC DNA]</scope>
    <source>
        <strain evidence="2 3">ENCB-J15</strain>
    </source>
</reference>